<keyword evidence="7" id="KW-0496">Mitochondrion</keyword>
<keyword evidence="3 9" id="KW-0812">Transmembrane</keyword>
<protein>
    <submittedName>
        <fullName evidence="11">Uncharacterized protein</fullName>
    </submittedName>
</protein>
<evidence type="ECO:0000313" key="11">
    <source>
        <dbReference type="EMBL" id="KAJ8315096.1"/>
    </source>
</evidence>
<evidence type="ECO:0000256" key="2">
    <source>
        <dbReference type="ARBA" id="ARBA00006375"/>
    </source>
</evidence>
<evidence type="ECO:0000256" key="7">
    <source>
        <dbReference type="ARBA" id="ARBA00023128"/>
    </source>
</evidence>
<gene>
    <name evidence="11" type="ORF">KUTeg_007246</name>
</gene>
<evidence type="ECO:0000256" key="6">
    <source>
        <dbReference type="ARBA" id="ARBA00022989"/>
    </source>
</evidence>
<evidence type="ECO:0000256" key="4">
    <source>
        <dbReference type="ARBA" id="ARBA00022737"/>
    </source>
</evidence>
<keyword evidence="10" id="KW-0813">Transport</keyword>
<evidence type="ECO:0000256" key="8">
    <source>
        <dbReference type="ARBA" id="ARBA00023136"/>
    </source>
</evidence>
<dbReference type="PANTHER" id="PTHR10780:SF18">
    <property type="entry name" value="LD43650P"/>
    <property type="match status" value="1"/>
</dbReference>
<evidence type="ECO:0000256" key="5">
    <source>
        <dbReference type="ARBA" id="ARBA00022787"/>
    </source>
</evidence>
<dbReference type="SUPFAM" id="SSF103506">
    <property type="entry name" value="Mitochondrial carrier"/>
    <property type="match status" value="1"/>
</dbReference>
<dbReference type="Pfam" id="PF00153">
    <property type="entry name" value="Mito_carr"/>
    <property type="match status" value="1"/>
</dbReference>
<sequence>MSNLLTQATVTTITYPFGYQRLLSQLNYEPLDYFVARSWFGFGPETRYLPNTFSYCKYNINMLNQLMAIMGSSEKKEEDDDEDEDELIRWLKDYITSATTKAIAQCTGIIVSQPFHVIMIRSVAQFVGRETAYSTLWGSITEIYNNEGILGFFSGLAPRLEFQPYTSVVAGKILNRGSTMFSRVYMNQPISGQQMVTGFSRLPKSQWS</sequence>
<dbReference type="PROSITE" id="PS50920">
    <property type="entry name" value="SOLCAR"/>
    <property type="match status" value="1"/>
</dbReference>
<dbReference type="EMBL" id="JARBDR010000337">
    <property type="protein sequence ID" value="KAJ8315096.1"/>
    <property type="molecule type" value="Genomic_DNA"/>
</dbReference>
<dbReference type="PANTHER" id="PTHR10780">
    <property type="entry name" value="MITOCHONDRIAL CARRIER HOMOLOG"/>
    <property type="match status" value="1"/>
</dbReference>
<evidence type="ECO:0000256" key="1">
    <source>
        <dbReference type="ARBA" id="ARBA00004374"/>
    </source>
</evidence>
<comment type="similarity">
    <text evidence="2 10">Belongs to the mitochondrial carrier (TC 2.A.29) family.</text>
</comment>
<accession>A0ABQ9FCQ7</accession>
<reference evidence="11 12" key="1">
    <citation type="submission" date="2022-12" db="EMBL/GenBank/DDBJ databases">
        <title>Chromosome-level genome of Tegillarca granosa.</title>
        <authorList>
            <person name="Kim J."/>
        </authorList>
    </citation>
    <scope>NUCLEOTIDE SEQUENCE [LARGE SCALE GENOMIC DNA]</scope>
    <source>
        <strain evidence="11">Teg-2019</strain>
        <tissue evidence="11">Adductor muscle</tissue>
    </source>
</reference>
<dbReference type="Proteomes" id="UP001217089">
    <property type="component" value="Unassembled WGS sequence"/>
</dbReference>
<dbReference type="InterPro" id="IPR023395">
    <property type="entry name" value="MCP_dom_sf"/>
</dbReference>
<keyword evidence="5" id="KW-1000">Mitochondrion outer membrane</keyword>
<evidence type="ECO:0000256" key="9">
    <source>
        <dbReference type="PROSITE-ProRule" id="PRU00282"/>
    </source>
</evidence>
<keyword evidence="12" id="KW-1185">Reference proteome</keyword>
<name>A0ABQ9FCQ7_TEGGR</name>
<keyword evidence="6" id="KW-1133">Transmembrane helix</keyword>
<feature type="repeat" description="Solcar" evidence="9">
    <location>
        <begin position="92"/>
        <end position="180"/>
    </location>
</feature>
<comment type="caution">
    <text evidence="11">The sequence shown here is derived from an EMBL/GenBank/DDBJ whole genome shotgun (WGS) entry which is preliminary data.</text>
</comment>
<evidence type="ECO:0000256" key="10">
    <source>
        <dbReference type="RuleBase" id="RU000488"/>
    </source>
</evidence>
<dbReference type="InterPro" id="IPR018108">
    <property type="entry name" value="MCP_transmembrane"/>
</dbReference>
<keyword evidence="4" id="KW-0677">Repeat</keyword>
<keyword evidence="8 9" id="KW-0472">Membrane</keyword>
<evidence type="ECO:0000256" key="3">
    <source>
        <dbReference type="ARBA" id="ARBA00022692"/>
    </source>
</evidence>
<organism evidence="11 12">
    <name type="scientific">Tegillarca granosa</name>
    <name type="common">Malaysian cockle</name>
    <name type="synonym">Anadara granosa</name>
    <dbReference type="NCBI Taxonomy" id="220873"/>
    <lineage>
        <taxon>Eukaryota</taxon>
        <taxon>Metazoa</taxon>
        <taxon>Spiralia</taxon>
        <taxon>Lophotrochozoa</taxon>
        <taxon>Mollusca</taxon>
        <taxon>Bivalvia</taxon>
        <taxon>Autobranchia</taxon>
        <taxon>Pteriomorphia</taxon>
        <taxon>Arcoida</taxon>
        <taxon>Arcoidea</taxon>
        <taxon>Arcidae</taxon>
        <taxon>Tegillarca</taxon>
    </lineage>
</organism>
<dbReference type="Gene3D" id="1.50.40.10">
    <property type="entry name" value="Mitochondrial carrier domain"/>
    <property type="match status" value="1"/>
</dbReference>
<comment type="subcellular location">
    <subcellularLocation>
        <location evidence="1">Mitochondrion outer membrane</location>
        <topology evidence="1">Multi-pass membrane protein</topology>
    </subcellularLocation>
</comment>
<proteinExistence type="inferred from homology"/>
<evidence type="ECO:0000313" key="12">
    <source>
        <dbReference type="Proteomes" id="UP001217089"/>
    </source>
</evidence>